<evidence type="ECO:0000256" key="4">
    <source>
        <dbReference type="RuleBase" id="RU362110"/>
    </source>
</evidence>
<feature type="domain" description="Glycosyl hydrolase family 32 N-terminal" evidence="5">
    <location>
        <begin position="37"/>
        <end position="344"/>
    </location>
</feature>
<dbReference type="CDD" id="cd18622">
    <property type="entry name" value="GH32_Inu-like"/>
    <property type="match status" value="1"/>
</dbReference>
<evidence type="ECO:0000313" key="7">
    <source>
        <dbReference type="EMBL" id="PNT99248.1"/>
    </source>
</evidence>
<dbReference type="GO" id="GO:0004575">
    <property type="term" value="F:sucrose alpha-glucosidase activity"/>
    <property type="evidence" value="ECO:0007669"/>
    <property type="project" value="TreeGrafter"/>
</dbReference>
<dbReference type="PANTHER" id="PTHR42800">
    <property type="entry name" value="EXOINULINASE INUD (AFU_ORTHOLOGUE AFUA_5G00480)"/>
    <property type="match status" value="1"/>
</dbReference>
<evidence type="ECO:0008006" key="9">
    <source>
        <dbReference type="Google" id="ProtNLM"/>
    </source>
</evidence>
<gene>
    <name evidence="7" type="ORF">CDQ84_09135</name>
</gene>
<dbReference type="PROSITE" id="PS00609">
    <property type="entry name" value="GLYCOSYL_HYDROL_F32"/>
    <property type="match status" value="1"/>
</dbReference>
<evidence type="ECO:0000256" key="3">
    <source>
        <dbReference type="ARBA" id="ARBA00023295"/>
    </source>
</evidence>
<evidence type="ECO:0000256" key="1">
    <source>
        <dbReference type="ARBA" id="ARBA00009902"/>
    </source>
</evidence>
<evidence type="ECO:0000259" key="6">
    <source>
        <dbReference type="Pfam" id="PF08244"/>
    </source>
</evidence>
<dbReference type="AlphaFoldDB" id="A0A2K2FKD4"/>
<dbReference type="Proteomes" id="UP000236151">
    <property type="component" value="Unassembled WGS sequence"/>
</dbReference>
<dbReference type="InterPro" id="IPR001362">
    <property type="entry name" value="Glyco_hydro_32"/>
</dbReference>
<dbReference type="Gene3D" id="2.115.10.20">
    <property type="entry name" value="Glycosyl hydrolase domain, family 43"/>
    <property type="match status" value="1"/>
</dbReference>
<dbReference type="PANTHER" id="PTHR42800:SF1">
    <property type="entry name" value="EXOINULINASE INUD (AFU_ORTHOLOGUE AFUA_5G00480)"/>
    <property type="match status" value="1"/>
</dbReference>
<dbReference type="Gene3D" id="2.60.120.560">
    <property type="entry name" value="Exo-inulinase, domain 1"/>
    <property type="match status" value="1"/>
</dbReference>
<dbReference type="KEGG" id="cthd:CDO33_01905"/>
<dbReference type="Pfam" id="PF08244">
    <property type="entry name" value="Glyco_hydro_32C"/>
    <property type="match status" value="1"/>
</dbReference>
<dbReference type="EMBL" id="NIOJ01000020">
    <property type="protein sequence ID" value="PNT99248.1"/>
    <property type="molecule type" value="Genomic_DNA"/>
</dbReference>
<keyword evidence="8" id="KW-1185">Reference proteome</keyword>
<dbReference type="SUPFAM" id="SSF75005">
    <property type="entry name" value="Arabinanase/levansucrase/invertase"/>
    <property type="match status" value="1"/>
</dbReference>
<comment type="caution">
    <text evidence="7">The sequence shown here is derived from an EMBL/GenBank/DDBJ whole genome shotgun (WGS) entry which is preliminary data.</text>
</comment>
<keyword evidence="3 4" id="KW-0326">Glycosidase</keyword>
<dbReference type="SMART" id="SM00640">
    <property type="entry name" value="Glyco_32"/>
    <property type="match status" value="1"/>
</dbReference>
<evidence type="ECO:0000313" key="8">
    <source>
        <dbReference type="Proteomes" id="UP000236151"/>
    </source>
</evidence>
<feature type="domain" description="Glycosyl hydrolase family 32 C-terminal" evidence="6">
    <location>
        <begin position="370"/>
        <end position="502"/>
    </location>
</feature>
<organism evidence="7 8">
    <name type="scientific">Clostridium thermosuccinogenes</name>
    <dbReference type="NCBI Taxonomy" id="84032"/>
    <lineage>
        <taxon>Bacteria</taxon>
        <taxon>Bacillati</taxon>
        <taxon>Bacillota</taxon>
        <taxon>Clostridia</taxon>
        <taxon>Eubacteriales</taxon>
        <taxon>Clostridiaceae</taxon>
        <taxon>Clostridium</taxon>
    </lineage>
</organism>
<protein>
    <recommendedName>
        <fullName evidence="9">Levanase</fullName>
    </recommendedName>
</protein>
<keyword evidence="2 4" id="KW-0378">Hydrolase</keyword>
<dbReference type="InterPro" id="IPR013148">
    <property type="entry name" value="Glyco_hydro_32_N"/>
</dbReference>
<sequence>MSSFYLVLEKMYTSRYTEGSIKMRSEYYNERYRPQYHFSPEYGWMNDPNGLVYYDGEYHLFYQFYPLGIVHGPMHWGHAVSTDLLRWNHLPIAMYPDDVGFMFSGCVVVDEHNTSGFQHGKEKTLVAVFTQENNGRQVQSIAYSNDRGRTWEKYSGNPVLERPEFRDFRDPKVFWHSETEKWIMVLAVKDRVHFYNSPNLKEWEFTGEFGSSDGSHDGVWECPDLFEMMVDGDKNNKKWVLTVSINGKLSGMQYFIGKFDGNTFVNENPSEEVRWIDSGKDFYAAVSWSDIPAADGRRLWIGWMNCWPYAEKIPAGKWRGNMSIVRELVLSKIDGFGLKLVQKPVSELESIRKGEIISVRDVWYSALDNAISGLMLDTYEILLEIDMSKSNSDQLGFKLFRDEDGYVDVGVDVSKGKVFIDRRHIACHHKMEGFAERHEAGLIRKDGIIKLHIYVDRASLEMFVNEGENVFTELIFSESDSRSIEFYCTEGDAYIKSLTIYSLDSIWKCPEKA</sequence>
<evidence type="ECO:0000256" key="2">
    <source>
        <dbReference type="ARBA" id="ARBA00022801"/>
    </source>
</evidence>
<dbReference type="InterPro" id="IPR013320">
    <property type="entry name" value="ConA-like_dom_sf"/>
</dbReference>
<dbReference type="SUPFAM" id="SSF49899">
    <property type="entry name" value="Concanavalin A-like lectins/glucanases"/>
    <property type="match status" value="1"/>
</dbReference>
<dbReference type="GO" id="GO:0005987">
    <property type="term" value="P:sucrose catabolic process"/>
    <property type="evidence" value="ECO:0007669"/>
    <property type="project" value="TreeGrafter"/>
</dbReference>
<reference evidence="7 8" key="1">
    <citation type="submission" date="2017-06" db="EMBL/GenBank/DDBJ databases">
        <title>Investigating the central metabolism of Clostridium thermosuccinogenes.</title>
        <authorList>
            <person name="Koendjbiharie J.G."/>
            <person name="van Kranenburg R."/>
        </authorList>
    </citation>
    <scope>NUCLEOTIDE SEQUENCE [LARGE SCALE GENOMIC DNA]</scope>
    <source>
        <strain evidence="7 8">DSM 5806</strain>
    </source>
</reference>
<accession>A0A2K2FKD4</accession>
<dbReference type="Pfam" id="PF00251">
    <property type="entry name" value="Glyco_hydro_32N"/>
    <property type="match status" value="1"/>
</dbReference>
<comment type="similarity">
    <text evidence="1 4">Belongs to the glycosyl hydrolase 32 family.</text>
</comment>
<dbReference type="InterPro" id="IPR023296">
    <property type="entry name" value="Glyco_hydro_beta-prop_sf"/>
</dbReference>
<dbReference type="InterPro" id="IPR018053">
    <property type="entry name" value="Glyco_hydro_32_AS"/>
</dbReference>
<proteinExistence type="inferred from homology"/>
<name>A0A2K2FKD4_9CLOT</name>
<dbReference type="InterPro" id="IPR013189">
    <property type="entry name" value="Glyco_hydro_32_C"/>
</dbReference>
<evidence type="ECO:0000259" key="5">
    <source>
        <dbReference type="Pfam" id="PF00251"/>
    </source>
</evidence>
<dbReference type="GO" id="GO:0005737">
    <property type="term" value="C:cytoplasm"/>
    <property type="evidence" value="ECO:0007669"/>
    <property type="project" value="TreeGrafter"/>
</dbReference>